<evidence type="ECO:0000313" key="2">
    <source>
        <dbReference type="EMBL" id="KAF6221631.1"/>
    </source>
</evidence>
<dbReference type="Proteomes" id="UP000593566">
    <property type="component" value="Unassembled WGS sequence"/>
</dbReference>
<feature type="region of interest" description="Disordered" evidence="1">
    <location>
        <begin position="291"/>
        <end position="319"/>
    </location>
</feature>
<keyword evidence="3" id="KW-1185">Reference proteome</keyword>
<sequence>MSPNAMVSVDTSEKRAALNPNHANIEPNTSSLDPFSTQEMGVQEPESSNSSGPPPSTRNTPLENPFRDGDAPVGYFYPNSSGMQEGLNPATATQMDPAPANLPPVLTANADPFADADASAAEMTLDESLLPHPSLPARPSGLSRGLQIPSRISLITWGFGFPQILAEQGVTKSQWKLFMRELKAFAELSVGQWVTVVACTHGVSLLFGAIISFDVVNVESGHIAGHKMMKHRQHENFLLAYKGGAMKVFEHRWNNDYFHPLGLQIRIEPPGIGKVDGMDITSSKLFRYQQKMGTSSPAPGIASKQGDKKEYKYQSKEGRYRMKAARKGRIIVLPLNMVKPVPSQPRTTGSESHNGQTEGSATSARPSVQDFACSSQRQSGSEGLDRTPTTAQRLATSHQRQSSSDNAPSPARAPTTHWGGFR</sequence>
<name>A0A8H6FB51_9LECA</name>
<organism evidence="2 3">
    <name type="scientific">Letharia lupina</name>
    <dbReference type="NCBI Taxonomy" id="560253"/>
    <lineage>
        <taxon>Eukaryota</taxon>
        <taxon>Fungi</taxon>
        <taxon>Dikarya</taxon>
        <taxon>Ascomycota</taxon>
        <taxon>Pezizomycotina</taxon>
        <taxon>Lecanoromycetes</taxon>
        <taxon>OSLEUM clade</taxon>
        <taxon>Lecanoromycetidae</taxon>
        <taxon>Lecanorales</taxon>
        <taxon>Lecanorineae</taxon>
        <taxon>Parmeliaceae</taxon>
        <taxon>Letharia</taxon>
    </lineage>
</organism>
<accession>A0A8H6FB51</accession>
<dbReference type="GeneID" id="59330013"/>
<gene>
    <name evidence="2" type="ORF">HO133_001597</name>
</gene>
<feature type="region of interest" description="Disordered" evidence="1">
    <location>
        <begin position="1"/>
        <end position="86"/>
    </location>
</feature>
<feature type="compositionally biased region" description="Polar residues" evidence="1">
    <location>
        <begin position="344"/>
        <end position="407"/>
    </location>
</feature>
<protein>
    <submittedName>
        <fullName evidence="2">Uncharacterized protein</fullName>
    </submittedName>
</protein>
<dbReference type="EMBL" id="JACCJB010000013">
    <property type="protein sequence ID" value="KAF6221631.1"/>
    <property type="molecule type" value="Genomic_DNA"/>
</dbReference>
<feature type="compositionally biased region" description="Basic and acidic residues" evidence="1">
    <location>
        <begin position="305"/>
        <end position="319"/>
    </location>
</feature>
<dbReference type="AlphaFoldDB" id="A0A8H6FB51"/>
<dbReference type="RefSeq" id="XP_037151066.1">
    <property type="nucleotide sequence ID" value="XM_037292527.1"/>
</dbReference>
<feature type="compositionally biased region" description="Low complexity" evidence="1">
    <location>
        <begin position="44"/>
        <end position="61"/>
    </location>
</feature>
<proteinExistence type="predicted"/>
<feature type="compositionally biased region" description="Polar residues" evidence="1">
    <location>
        <begin position="26"/>
        <end position="40"/>
    </location>
</feature>
<reference evidence="2 3" key="1">
    <citation type="journal article" date="2020" name="Genomics">
        <title>Complete, high-quality genomes from long-read metagenomic sequencing of two wolf lichen thalli reveals enigmatic genome architecture.</title>
        <authorList>
            <person name="McKenzie S.K."/>
            <person name="Walston R.F."/>
            <person name="Allen J.L."/>
        </authorList>
    </citation>
    <scope>NUCLEOTIDE SEQUENCE [LARGE SCALE GENOMIC DNA]</scope>
    <source>
        <strain evidence="2">WasteWater1</strain>
    </source>
</reference>
<evidence type="ECO:0000313" key="3">
    <source>
        <dbReference type="Proteomes" id="UP000593566"/>
    </source>
</evidence>
<feature type="region of interest" description="Disordered" evidence="1">
    <location>
        <begin position="336"/>
        <end position="422"/>
    </location>
</feature>
<comment type="caution">
    <text evidence="2">The sequence shown here is derived from an EMBL/GenBank/DDBJ whole genome shotgun (WGS) entry which is preliminary data.</text>
</comment>
<evidence type="ECO:0000256" key="1">
    <source>
        <dbReference type="SAM" id="MobiDB-lite"/>
    </source>
</evidence>